<gene>
    <name evidence="2" type="ORF">ACFFJP_10695</name>
</gene>
<keyword evidence="3" id="KW-1185">Reference proteome</keyword>
<evidence type="ECO:0000313" key="3">
    <source>
        <dbReference type="Proteomes" id="UP001589813"/>
    </source>
</evidence>
<name>A0ABV6BCZ7_9GAMM</name>
<evidence type="ECO:0000256" key="1">
    <source>
        <dbReference type="SAM" id="Phobius"/>
    </source>
</evidence>
<comment type="caution">
    <text evidence="2">The sequence shown here is derived from an EMBL/GenBank/DDBJ whole genome shotgun (WGS) entry which is preliminary data.</text>
</comment>
<dbReference type="RefSeq" id="WP_377243225.1">
    <property type="nucleotide sequence ID" value="NZ_JBHLXP010000001.1"/>
</dbReference>
<evidence type="ECO:0000313" key="2">
    <source>
        <dbReference type="EMBL" id="MFC0048752.1"/>
    </source>
</evidence>
<organism evidence="2 3">
    <name type="scientific">Rheinheimera tilapiae</name>
    <dbReference type="NCBI Taxonomy" id="875043"/>
    <lineage>
        <taxon>Bacteria</taxon>
        <taxon>Pseudomonadati</taxon>
        <taxon>Pseudomonadota</taxon>
        <taxon>Gammaproteobacteria</taxon>
        <taxon>Chromatiales</taxon>
        <taxon>Chromatiaceae</taxon>
        <taxon>Rheinheimera</taxon>
    </lineage>
</organism>
<proteinExistence type="predicted"/>
<keyword evidence="1" id="KW-0472">Membrane</keyword>
<accession>A0ABV6BCZ7</accession>
<keyword evidence="1" id="KW-1133">Transmembrane helix</keyword>
<feature type="transmembrane region" description="Helical" evidence="1">
    <location>
        <begin position="90"/>
        <end position="111"/>
    </location>
</feature>
<keyword evidence="1" id="KW-0812">Transmembrane</keyword>
<reference evidence="2 3" key="1">
    <citation type="submission" date="2024-09" db="EMBL/GenBank/DDBJ databases">
        <authorList>
            <person name="Sun Q."/>
            <person name="Mori K."/>
        </authorList>
    </citation>
    <scope>NUCLEOTIDE SEQUENCE [LARGE SCALE GENOMIC DNA]</scope>
    <source>
        <strain evidence="2 3">KCTC 23315</strain>
    </source>
</reference>
<protein>
    <submittedName>
        <fullName evidence="2">3-phosphoshikimate 1-carboxyvinyltransferase</fullName>
    </submittedName>
</protein>
<dbReference type="EMBL" id="JBHLXP010000001">
    <property type="protein sequence ID" value="MFC0048752.1"/>
    <property type="molecule type" value="Genomic_DNA"/>
</dbReference>
<sequence length="137" mass="15638">MSTASPDDIRQDPAMQKLLERMPEDVQQSFTEAQLSYLRVALGARQWGKHRLDLRGTVGLGRWRYYYVIVGGRNHRGDPRHGQLSRLMQAVVISMFLLVAALIGLLLLYLLKSALGIDLFDDYSFGVWHWFKALFAG</sequence>
<dbReference type="Proteomes" id="UP001589813">
    <property type="component" value="Unassembled WGS sequence"/>
</dbReference>